<protein>
    <recommendedName>
        <fullName evidence="5">ATP-binding domain 1 family member B homolog</fullName>
    </recommendedName>
</protein>
<dbReference type="GO" id="GO:0003924">
    <property type="term" value="F:GTPase activity"/>
    <property type="evidence" value="ECO:0007669"/>
    <property type="project" value="TreeGrafter"/>
</dbReference>
<dbReference type="GO" id="GO:0005737">
    <property type="term" value="C:cytoplasm"/>
    <property type="evidence" value="ECO:0007669"/>
    <property type="project" value="TreeGrafter"/>
</dbReference>
<evidence type="ECO:0000313" key="8">
    <source>
        <dbReference type="Proteomes" id="UP000274822"/>
    </source>
</evidence>
<evidence type="ECO:0000313" key="7">
    <source>
        <dbReference type="EMBL" id="RUS28767.1"/>
    </source>
</evidence>
<gene>
    <name evidence="7" type="ORF">BC938DRAFT_481466</name>
</gene>
<evidence type="ECO:0000256" key="2">
    <source>
        <dbReference type="ARBA" id="ARBA00022741"/>
    </source>
</evidence>
<evidence type="ECO:0000256" key="4">
    <source>
        <dbReference type="ARBA" id="ARBA00023134"/>
    </source>
</evidence>
<dbReference type="FunFam" id="3.40.50.300:FF:000338">
    <property type="entry name" value="GPN-loop GTPase 2"/>
    <property type="match status" value="1"/>
</dbReference>
<dbReference type="Pfam" id="PF03029">
    <property type="entry name" value="ATP_bind_1"/>
    <property type="match status" value="1"/>
</dbReference>
<evidence type="ECO:0000256" key="1">
    <source>
        <dbReference type="ARBA" id="ARBA00005290"/>
    </source>
</evidence>
<keyword evidence="4" id="KW-0342">GTP-binding</keyword>
<dbReference type="InterPro" id="IPR030231">
    <property type="entry name" value="Gpn2"/>
</dbReference>
<feature type="region of interest" description="Disordered" evidence="6">
    <location>
        <begin position="299"/>
        <end position="320"/>
    </location>
</feature>
<dbReference type="EMBL" id="RBNJ01006160">
    <property type="protein sequence ID" value="RUS28767.1"/>
    <property type="molecule type" value="Genomic_DNA"/>
</dbReference>
<feature type="compositionally biased region" description="Basic and acidic residues" evidence="6">
    <location>
        <begin position="299"/>
        <end position="315"/>
    </location>
</feature>
<comment type="caution">
    <text evidence="7">The sequence shown here is derived from an EMBL/GenBank/DDBJ whole genome shotgun (WGS) entry which is preliminary data.</text>
</comment>
<name>A0A433QG33_9FUNG</name>
<dbReference type="AlphaFoldDB" id="A0A433QG33"/>
<comment type="similarity">
    <text evidence="1">Belongs to the GPN-loop GTPase family.</text>
</comment>
<dbReference type="PANTHER" id="PTHR21231:SF3">
    <property type="entry name" value="GPN-LOOP GTPASE 2"/>
    <property type="match status" value="1"/>
</dbReference>
<reference evidence="7 8" key="1">
    <citation type="journal article" date="2018" name="New Phytol.">
        <title>Phylogenomics of Endogonaceae and evolution of mycorrhizas within Mucoromycota.</title>
        <authorList>
            <person name="Chang Y."/>
            <person name="Desiro A."/>
            <person name="Na H."/>
            <person name="Sandor L."/>
            <person name="Lipzen A."/>
            <person name="Clum A."/>
            <person name="Barry K."/>
            <person name="Grigoriev I.V."/>
            <person name="Martin F.M."/>
            <person name="Stajich J.E."/>
            <person name="Smith M.E."/>
            <person name="Bonito G."/>
            <person name="Spatafora J.W."/>
        </authorList>
    </citation>
    <scope>NUCLEOTIDE SEQUENCE [LARGE SCALE GENOMIC DNA]</scope>
    <source>
        <strain evidence="7 8">AD002</strain>
    </source>
</reference>
<keyword evidence="3" id="KW-0378">Hydrolase</keyword>
<sequence length="473" mass="53347">MPFAQLVIGPPGSGKTTYCHGMHQFLTAIGRKVSIVNLDPANDHIPYPCAVDIADLITLEDTMETLGLGPNGGMMYCMEFLQKNFDWLLEKLKELGDDYVIFDCPGQVELYTHHNAVKDIIERLQKLDYRLVAVHLVDAHYCTDPTKYISVLLLSLKTMIQLELPHVNVLSKVDLMESYGKLTFNLEYYTEVMDLSYLLFNLNEDTFGSRYKALNKALCELVEDFGLVGFYTLCIEDKASVTNLLKVIDKANGYVFGGLTQNNESIMLTAVRSGIGYQEDVSEVQERWLDSREAYEKWERKEEENKKDGTKREPGKAASRGAVRIVEREAGFGSETIGDGGGRDFERSAHKLPALSTRVKPASAEGSLPAAKERIDEFHTGGMEASSGGSKRARKILRSSSRFSSRTSARCWSSTMLCHQRRSTCKQRQRVQNDQGVEDMKDREIRAAFSWIFDLDNLVTFDEQLSCKDVEEL</sequence>
<feature type="region of interest" description="Disordered" evidence="6">
    <location>
        <begin position="380"/>
        <end position="399"/>
    </location>
</feature>
<dbReference type="GO" id="GO:0005525">
    <property type="term" value="F:GTP binding"/>
    <property type="evidence" value="ECO:0007669"/>
    <property type="project" value="UniProtKB-KW"/>
</dbReference>
<evidence type="ECO:0000256" key="5">
    <source>
        <dbReference type="ARBA" id="ARBA00080015"/>
    </source>
</evidence>
<evidence type="ECO:0000256" key="3">
    <source>
        <dbReference type="ARBA" id="ARBA00022801"/>
    </source>
</evidence>
<keyword evidence="8" id="KW-1185">Reference proteome</keyword>
<evidence type="ECO:0000256" key="6">
    <source>
        <dbReference type="SAM" id="MobiDB-lite"/>
    </source>
</evidence>
<dbReference type="SUPFAM" id="SSF52540">
    <property type="entry name" value="P-loop containing nucleoside triphosphate hydrolases"/>
    <property type="match status" value="1"/>
</dbReference>
<dbReference type="Gene3D" id="3.40.50.300">
    <property type="entry name" value="P-loop containing nucleotide triphosphate hydrolases"/>
    <property type="match status" value="1"/>
</dbReference>
<dbReference type="InterPro" id="IPR027417">
    <property type="entry name" value="P-loop_NTPase"/>
</dbReference>
<accession>A0A433QG33</accession>
<organism evidence="7 8">
    <name type="scientific">Jimgerdemannia flammicorona</name>
    <dbReference type="NCBI Taxonomy" id="994334"/>
    <lineage>
        <taxon>Eukaryota</taxon>
        <taxon>Fungi</taxon>
        <taxon>Fungi incertae sedis</taxon>
        <taxon>Mucoromycota</taxon>
        <taxon>Mucoromycotina</taxon>
        <taxon>Endogonomycetes</taxon>
        <taxon>Endogonales</taxon>
        <taxon>Endogonaceae</taxon>
        <taxon>Jimgerdemannia</taxon>
    </lineage>
</organism>
<dbReference type="InterPro" id="IPR004130">
    <property type="entry name" value="Gpn"/>
</dbReference>
<proteinExistence type="inferred from homology"/>
<dbReference type="PANTHER" id="PTHR21231">
    <property type="entry name" value="XPA-BINDING PROTEIN 1-RELATED"/>
    <property type="match status" value="1"/>
</dbReference>
<keyword evidence="2" id="KW-0547">Nucleotide-binding</keyword>
<dbReference type="CDD" id="cd17871">
    <property type="entry name" value="GPN2"/>
    <property type="match status" value="1"/>
</dbReference>
<dbReference type="Proteomes" id="UP000274822">
    <property type="component" value="Unassembled WGS sequence"/>
</dbReference>